<sequence length="127" mass="14640">MFLALLPLRPLMICCLNALHCRKFSKTIWLELNSKCFNKPIFIVHTYTLLSMIGSSLNYVRIGKPLLPDSKQDFPTFTLEDKVVSKHGGNDAMYPTTATIKPEWNVRKGARPYKIPKKLDDFVLRNR</sequence>
<name>A0AAP0JMF8_9MAGN</name>
<accession>A0AAP0JMF8</accession>
<proteinExistence type="predicted"/>
<dbReference type="EMBL" id="JBBNAF010000006">
    <property type="protein sequence ID" value="KAK9135858.1"/>
    <property type="molecule type" value="Genomic_DNA"/>
</dbReference>
<reference evidence="1 2" key="1">
    <citation type="submission" date="2024-01" db="EMBL/GenBank/DDBJ databases">
        <title>Genome assemblies of Stephania.</title>
        <authorList>
            <person name="Yang L."/>
        </authorList>
    </citation>
    <scope>NUCLEOTIDE SEQUENCE [LARGE SCALE GENOMIC DNA]</scope>
    <source>
        <strain evidence="1">YNDBR</strain>
        <tissue evidence="1">Leaf</tissue>
    </source>
</reference>
<keyword evidence="2" id="KW-1185">Reference proteome</keyword>
<gene>
    <name evidence="1" type="ORF">Syun_015188</name>
</gene>
<evidence type="ECO:0000313" key="2">
    <source>
        <dbReference type="Proteomes" id="UP001420932"/>
    </source>
</evidence>
<protein>
    <submittedName>
        <fullName evidence="1">Uncharacterized protein</fullName>
    </submittedName>
</protein>
<dbReference type="AlphaFoldDB" id="A0AAP0JMF8"/>
<comment type="caution">
    <text evidence="1">The sequence shown here is derived from an EMBL/GenBank/DDBJ whole genome shotgun (WGS) entry which is preliminary data.</text>
</comment>
<organism evidence="1 2">
    <name type="scientific">Stephania yunnanensis</name>
    <dbReference type="NCBI Taxonomy" id="152371"/>
    <lineage>
        <taxon>Eukaryota</taxon>
        <taxon>Viridiplantae</taxon>
        <taxon>Streptophyta</taxon>
        <taxon>Embryophyta</taxon>
        <taxon>Tracheophyta</taxon>
        <taxon>Spermatophyta</taxon>
        <taxon>Magnoliopsida</taxon>
        <taxon>Ranunculales</taxon>
        <taxon>Menispermaceae</taxon>
        <taxon>Menispermoideae</taxon>
        <taxon>Cissampelideae</taxon>
        <taxon>Stephania</taxon>
    </lineage>
</organism>
<evidence type="ECO:0000313" key="1">
    <source>
        <dbReference type="EMBL" id="KAK9135858.1"/>
    </source>
</evidence>
<dbReference type="Proteomes" id="UP001420932">
    <property type="component" value="Unassembled WGS sequence"/>
</dbReference>